<dbReference type="SUPFAM" id="SSF54593">
    <property type="entry name" value="Glyoxalase/Bleomycin resistance protein/Dihydroxybiphenyl dioxygenase"/>
    <property type="match status" value="1"/>
</dbReference>
<protein>
    <recommendedName>
        <fullName evidence="1">Glyoxalase/fosfomycin resistance/dioxygenase domain-containing protein</fullName>
    </recommendedName>
</protein>
<dbReference type="EMBL" id="QJKK01000002">
    <property type="protein sequence ID" value="RAL26392.1"/>
    <property type="molecule type" value="Genomic_DNA"/>
</dbReference>
<reference evidence="2 3" key="1">
    <citation type="submission" date="2018-06" db="EMBL/GenBank/DDBJ databases">
        <title>Thermoflavimicrobium daqus sp. nov., a thermophilic microbe isolated from Moutai-flavour Daqu.</title>
        <authorList>
            <person name="Wang X."/>
            <person name="Zhou H."/>
        </authorList>
    </citation>
    <scope>NUCLEOTIDE SEQUENCE [LARGE SCALE GENOMIC DNA]</scope>
    <source>
        <strain evidence="2 3">FBKL4.011</strain>
    </source>
</reference>
<dbReference type="Pfam" id="PF00903">
    <property type="entry name" value="Glyoxalase"/>
    <property type="match status" value="1"/>
</dbReference>
<dbReference type="RefSeq" id="WP_113658077.1">
    <property type="nucleotide sequence ID" value="NZ_KZ845664.1"/>
</dbReference>
<organism evidence="2 3">
    <name type="scientific">Thermoflavimicrobium daqui</name>
    <dbReference type="NCBI Taxonomy" id="2137476"/>
    <lineage>
        <taxon>Bacteria</taxon>
        <taxon>Bacillati</taxon>
        <taxon>Bacillota</taxon>
        <taxon>Bacilli</taxon>
        <taxon>Bacillales</taxon>
        <taxon>Thermoactinomycetaceae</taxon>
        <taxon>Thermoflavimicrobium</taxon>
    </lineage>
</organism>
<dbReference type="Proteomes" id="UP000251213">
    <property type="component" value="Unassembled WGS sequence"/>
</dbReference>
<dbReference type="InterPro" id="IPR029068">
    <property type="entry name" value="Glyas_Bleomycin-R_OHBP_Dase"/>
</dbReference>
<proteinExistence type="predicted"/>
<evidence type="ECO:0000259" key="1">
    <source>
        <dbReference type="Pfam" id="PF00903"/>
    </source>
</evidence>
<comment type="caution">
    <text evidence="2">The sequence shown here is derived from an EMBL/GenBank/DDBJ whole genome shotgun (WGS) entry which is preliminary data.</text>
</comment>
<dbReference type="InterPro" id="IPR004360">
    <property type="entry name" value="Glyas_Fos-R_dOase_dom"/>
</dbReference>
<dbReference type="OrthoDB" id="9795306at2"/>
<dbReference type="Gene3D" id="3.10.180.10">
    <property type="entry name" value="2,3-Dihydroxybiphenyl 1,2-Dioxygenase, domain 1"/>
    <property type="match status" value="1"/>
</dbReference>
<dbReference type="InterPro" id="IPR028973">
    <property type="entry name" value="PhnB-like"/>
</dbReference>
<evidence type="ECO:0000313" key="3">
    <source>
        <dbReference type="Proteomes" id="UP000251213"/>
    </source>
</evidence>
<gene>
    <name evidence="2" type="ORF">DL897_05215</name>
</gene>
<keyword evidence="3" id="KW-1185">Reference proteome</keyword>
<evidence type="ECO:0000313" key="2">
    <source>
        <dbReference type="EMBL" id="RAL26392.1"/>
    </source>
</evidence>
<sequence>MKINPYILLPENSEKAMNFYKEVFGGKIVTLQRYRDVPDIPCNEEDRDKLLHGHLELGDQDQAIYFSDMLQNNAITFGNQISLTLMLTSVDMIEKVFHDLSQDGKVLMPLQDTFWGAKYGKLIDQFGIYWDLNCPL</sequence>
<dbReference type="PANTHER" id="PTHR33990">
    <property type="entry name" value="PROTEIN YJDN-RELATED"/>
    <property type="match status" value="1"/>
</dbReference>
<accession>A0A364K847</accession>
<name>A0A364K847_9BACL</name>
<dbReference type="AlphaFoldDB" id="A0A364K847"/>
<reference evidence="2 3" key="2">
    <citation type="submission" date="2018-06" db="EMBL/GenBank/DDBJ databases">
        <authorList>
            <person name="Zhirakovskaya E."/>
        </authorList>
    </citation>
    <scope>NUCLEOTIDE SEQUENCE [LARGE SCALE GENOMIC DNA]</scope>
    <source>
        <strain evidence="2 3">FBKL4.011</strain>
    </source>
</reference>
<dbReference type="PANTHER" id="PTHR33990:SF1">
    <property type="entry name" value="PROTEIN YJDN"/>
    <property type="match status" value="1"/>
</dbReference>
<feature type="domain" description="Glyoxalase/fosfomycin resistance/dioxygenase" evidence="1">
    <location>
        <begin position="3"/>
        <end position="131"/>
    </location>
</feature>
<dbReference type="CDD" id="cd06588">
    <property type="entry name" value="PhnB_like"/>
    <property type="match status" value="1"/>
</dbReference>